<dbReference type="Pfam" id="PF13673">
    <property type="entry name" value="Acetyltransf_10"/>
    <property type="match status" value="1"/>
</dbReference>
<dbReference type="InterPro" id="IPR016181">
    <property type="entry name" value="Acyl_CoA_acyltransferase"/>
</dbReference>
<dbReference type="EMBL" id="JBHRYN010000006">
    <property type="protein sequence ID" value="MFC3700786.1"/>
    <property type="molecule type" value="Genomic_DNA"/>
</dbReference>
<dbReference type="Gene3D" id="3.40.630.30">
    <property type="match status" value="1"/>
</dbReference>
<sequence>MKIKPLLKSDLAEAITVIKASFETYVKPSWSQNAIEAFYTKDIAIDKLKSLLDSDNICLKCTVDDCISGVLLFSSKRKLAYLFVSPEENGKGIAKKLFDAAKLQVDDSVDYIELASTEYAVPVYEKLGFRKSANAFLYNDCTFQPMVYWMGNYRLNSSVQIIES</sequence>
<evidence type="ECO:0000259" key="1">
    <source>
        <dbReference type="PROSITE" id="PS51186"/>
    </source>
</evidence>
<organism evidence="2 3">
    <name type="scientific">Reinekea marina</name>
    <dbReference type="NCBI Taxonomy" id="1310421"/>
    <lineage>
        <taxon>Bacteria</taxon>
        <taxon>Pseudomonadati</taxon>
        <taxon>Pseudomonadota</taxon>
        <taxon>Gammaproteobacteria</taxon>
        <taxon>Oceanospirillales</taxon>
        <taxon>Saccharospirillaceae</taxon>
        <taxon>Reinekea</taxon>
    </lineage>
</organism>
<feature type="domain" description="N-acetyltransferase" evidence="1">
    <location>
        <begin position="1"/>
        <end position="151"/>
    </location>
</feature>
<gene>
    <name evidence="2" type="ORF">ACFOND_03960</name>
</gene>
<dbReference type="InterPro" id="IPR052564">
    <property type="entry name" value="N-acetyltrans/Recomb-assoc"/>
</dbReference>
<comment type="caution">
    <text evidence="2">The sequence shown here is derived from an EMBL/GenBank/DDBJ whole genome shotgun (WGS) entry which is preliminary data.</text>
</comment>
<dbReference type="PANTHER" id="PTHR43451">
    <property type="entry name" value="ACETYLTRANSFERASE (GNAT) FAMILY PROTEIN"/>
    <property type="match status" value="1"/>
</dbReference>
<dbReference type="SUPFAM" id="SSF55729">
    <property type="entry name" value="Acyl-CoA N-acyltransferases (Nat)"/>
    <property type="match status" value="1"/>
</dbReference>
<dbReference type="PROSITE" id="PS51186">
    <property type="entry name" value="GNAT"/>
    <property type="match status" value="1"/>
</dbReference>
<name>A0ABV7WPR5_9GAMM</name>
<dbReference type="InterPro" id="IPR000182">
    <property type="entry name" value="GNAT_dom"/>
</dbReference>
<protein>
    <submittedName>
        <fullName evidence="2">GNAT family N-acetyltransferase</fullName>
        <ecNumber evidence="2">2.3.1.-</ecNumber>
    </submittedName>
</protein>
<dbReference type="RefSeq" id="WP_290281027.1">
    <property type="nucleotide sequence ID" value="NZ_JAUFQI010000001.1"/>
</dbReference>
<dbReference type="EC" id="2.3.1.-" evidence="2"/>
<dbReference type="GO" id="GO:0016746">
    <property type="term" value="F:acyltransferase activity"/>
    <property type="evidence" value="ECO:0007669"/>
    <property type="project" value="UniProtKB-KW"/>
</dbReference>
<keyword evidence="2" id="KW-0012">Acyltransferase</keyword>
<reference evidence="3" key="1">
    <citation type="journal article" date="2019" name="Int. J. Syst. Evol. Microbiol.">
        <title>The Global Catalogue of Microorganisms (GCM) 10K type strain sequencing project: providing services to taxonomists for standard genome sequencing and annotation.</title>
        <authorList>
            <consortium name="The Broad Institute Genomics Platform"/>
            <consortium name="The Broad Institute Genome Sequencing Center for Infectious Disease"/>
            <person name="Wu L."/>
            <person name="Ma J."/>
        </authorList>
    </citation>
    <scope>NUCLEOTIDE SEQUENCE [LARGE SCALE GENOMIC DNA]</scope>
    <source>
        <strain evidence="3">CECT 8288</strain>
    </source>
</reference>
<dbReference type="Proteomes" id="UP001595710">
    <property type="component" value="Unassembled WGS sequence"/>
</dbReference>
<evidence type="ECO:0000313" key="3">
    <source>
        <dbReference type="Proteomes" id="UP001595710"/>
    </source>
</evidence>
<accession>A0ABV7WPR5</accession>
<dbReference type="PANTHER" id="PTHR43451:SF1">
    <property type="entry name" value="ACETYLTRANSFERASE"/>
    <property type="match status" value="1"/>
</dbReference>
<keyword evidence="3" id="KW-1185">Reference proteome</keyword>
<keyword evidence="2" id="KW-0808">Transferase</keyword>
<proteinExistence type="predicted"/>
<evidence type="ECO:0000313" key="2">
    <source>
        <dbReference type="EMBL" id="MFC3700786.1"/>
    </source>
</evidence>